<sequence length="234" mass="25803">MNSARDETGHGTHVASTAAENYVDDVSFFGYAPRIAREVALCARVAAYKVIDWNGGSFKLDALTSIDQEIKARVLQLCWKESRGCSSWRWGLLIGVKKLPLVYNETLSASNSSELLAKAPDQTIIISSIDFQQTIIGTKPRAAPAFLASSSRGPSRNYLQILKPDIMALGVLILAVYNPYESEASIGSNIFLSRDYPLLSGSSMAWPSYLWHCCPSQSCTSRLEPCSYSIRHER</sequence>
<dbReference type="SUPFAM" id="SSF52743">
    <property type="entry name" value="Subtilisin-like"/>
    <property type="match status" value="1"/>
</dbReference>
<accession>A0AAD4IQS5</accession>
<reference evidence="4 5" key="1">
    <citation type="journal article" date="2021" name="Nat. Commun.">
        <title>Incipient diploidization of the medicinal plant Perilla within 10,000 years.</title>
        <authorList>
            <person name="Zhang Y."/>
            <person name="Shen Q."/>
            <person name="Leng L."/>
            <person name="Zhang D."/>
            <person name="Chen S."/>
            <person name="Shi Y."/>
            <person name="Ning Z."/>
            <person name="Chen S."/>
        </authorList>
    </citation>
    <scope>NUCLEOTIDE SEQUENCE [LARGE SCALE GENOMIC DNA]</scope>
    <source>
        <strain evidence="5">cv. PC099</strain>
    </source>
</reference>
<evidence type="ECO:0000259" key="3">
    <source>
        <dbReference type="Pfam" id="PF00082"/>
    </source>
</evidence>
<protein>
    <recommendedName>
        <fullName evidence="3">Peptidase S8/S53 domain-containing protein</fullName>
    </recommendedName>
</protein>
<keyword evidence="5" id="KW-1185">Reference proteome</keyword>
<feature type="domain" description="Peptidase S8/S53" evidence="3">
    <location>
        <begin position="3"/>
        <end position="207"/>
    </location>
</feature>
<dbReference type="InterPro" id="IPR000209">
    <property type="entry name" value="Peptidase_S8/S53_dom"/>
</dbReference>
<dbReference type="Proteomes" id="UP001190926">
    <property type="component" value="Unassembled WGS sequence"/>
</dbReference>
<gene>
    <name evidence="4" type="ORF">C2S53_020754</name>
</gene>
<dbReference type="PANTHER" id="PTHR10795">
    <property type="entry name" value="PROPROTEIN CONVERTASE SUBTILISIN/KEXIN"/>
    <property type="match status" value="1"/>
</dbReference>
<evidence type="ECO:0000256" key="2">
    <source>
        <dbReference type="ARBA" id="ARBA00022729"/>
    </source>
</evidence>
<dbReference type="AlphaFoldDB" id="A0AAD4IQS5"/>
<dbReference type="Gene3D" id="3.50.30.30">
    <property type="match status" value="1"/>
</dbReference>
<name>A0AAD4IQS5_PERFH</name>
<dbReference type="Gene3D" id="3.40.50.200">
    <property type="entry name" value="Peptidase S8/S53 domain"/>
    <property type="match status" value="2"/>
</dbReference>
<organism evidence="4 5">
    <name type="scientific">Perilla frutescens var. hirtella</name>
    <name type="common">Perilla citriodora</name>
    <name type="synonym">Perilla setoyensis</name>
    <dbReference type="NCBI Taxonomy" id="608512"/>
    <lineage>
        <taxon>Eukaryota</taxon>
        <taxon>Viridiplantae</taxon>
        <taxon>Streptophyta</taxon>
        <taxon>Embryophyta</taxon>
        <taxon>Tracheophyta</taxon>
        <taxon>Spermatophyta</taxon>
        <taxon>Magnoliopsida</taxon>
        <taxon>eudicotyledons</taxon>
        <taxon>Gunneridae</taxon>
        <taxon>Pentapetalae</taxon>
        <taxon>asterids</taxon>
        <taxon>lamiids</taxon>
        <taxon>Lamiales</taxon>
        <taxon>Lamiaceae</taxon>
        <taxon>Nepetoideae</taxon>
        <taxon>Elsholtzieae</taxon>
        <taxon>Perilla</taxon>
    </lineage>
</organism>
<evidence type="ECO:0000313" key="4">
    <source>
        <dbReference type="EMBL" id="KAH6819824.1"/>
    </source>
</evidence>
<dbReference type="InterPro" id="IPR045051">
    <property type="entry name" value="SBT"/>
</dbReference>
<proteinExistence type="inferred from homology"/>
<comment type="similarity">
    <text evidence="1">Belongs to the peptidase S8 family.</text>
</comment>
<evidence type="ECO:0000313" key="5">
    <source>
        <dbReference type="Proteomes" id="UP001190926"/>
    </source>
</evidence>
<dbReference type="GO" id="GO:0006508">
    <property type="term" value="P:proteolysis"/>
    <property type="evidence" value="ECO:0007669"/>
    <property type="project" value="InterPro"/>
</dbReference>
<dbReference type="EMBL" id="SDAM02006704">
    <property type="protein sequence ID" value="KAH6819824.1"/>
    <property type="molecule type" value="Genomic_DNA"/>
</dbReference>
<comment type="caution">
    <text evidence="4">The sequence shown here is derived from an EMBL/GenBank/DDBJ whole genome shotgun (WGS) entry which is preliminary data.</text>
</comment>
<keyword evidence="2" id="KW-0732">Signal</keyword>
<evidence type="ECO:0000256" key="1">
    <source>
        <dbReference type="ARBA" id="ARBA00011073"/>
    </source>
</evidence>
<dbReference type="InterPro" id="IPR036852">
    <property type="entry name" value="Peptidase_S8/S53_dom_sf"/>
</dbReference>
<dbReference type="GO" id="GO:0004252">
    <property type="term" value="F:serine-type endopeptidase activity"/>
    <property type="evidence" value="ECO:0007669"/>
    <property type="project" value="InterPro"/>
</dbReference>
<dbReference type="Pfam" id="PF00082">
    <property type="entry name" value="Peptidase_S8"/>
    <property type="match status" value="1"/>
</dbReference>